<dbReference type="InterPro" id="IPR019752">
    <property type="entry name" value="Pyrv/ketoisovalerate_OxRed_cat"/>
</dbReference>
<dbReference type="PANTHER" id="PTHR42730">
    <property type="entry name" value="2-OXOGLUTARATE SYNTHASE SUBUNIT KORC"/>
    <property type="match status" value="1"/>
</dbReference>
<feature type="domain" description="Pyruvate/ketoisovalerate oxidoreductase catalytic" evidence="2">
    <location>
        <begin position="11"/>
        <end position="174"/>
    </location>
</feature>
<dbReference type="GO" id="GO:0016903">
    <property type="term" value="F:oxidoreductase activity, acting on the aldehyde or oxo group of donors"/>
    <property type="evidence" value="ECO:0007669"/>
    <property type="project" value="InterPro"/>
</dbReference>
<name>A0A1M6EIZ1_9FIRM</name>
<dbReference type="SUPFAM" id="SSF53323">
    <property type="entry name" value="Pyruvate-ferredoxin oxidoreductase, PFOR, domain III"/>
    <property type="match status" value="1"/>
</dbReference>
<dbReference type="STRING" id="1121476.SAMN02745751_01210"/>
<evidence type="ECO:0000313" key="3">
    <source>
        <dbReference type="EMBL" id="SHI85386.1"/>
    </source>
</evidence>
<dbReference type="Proteomes" id="UP000184052">
    <property type="component" value="Unassembled WGS sequence"/>
</dbReference>
<keyword evidence="4" id="KW-1185">Reference proteome</keyword>
<organism evidence="3 4">
    <name type="scientific">Dethiosulfatibacter aminovorans DSM 17477</name>
    <dbReference type="NCBI Taxonomy" id="1121476"/>
    <lineage>
        <taxon>Bacteria</taxon>
        <taxon>Bacillati</taxon>
        <taxon>Bacillota</taxon>
        <taxon>Tissierellia</taxon>
        <taxon>Dethiosulfatibacter</taxon>
    </lineage>
</organism>
<dbReference type="InterPro" id="IPR002869">
    <property type="entry name" value="Pyrv_flavodox_OxRed_cen"/>
</dbReference>
<dbReference type="OrthoDB" id="9789125at2"/>
<gene>
    <name evidence="3" type="ORF">SAMN02745751_01210</name>
</gene>
<dbReference type="Gene3D" id="3.40.920.10">
    <property type="entry name" value="Pyruvate-ferredoxin oxidoreductase, PFOR, domain III"/>
    <property type="match status" value="1"/>
</dbReference>
<keyword evidence="1" id="KW-0560">Oxidoreductase</keyword>
<evidence type="ECO:0000313" key="4">
    <source>
        <dbReference type="Proteomes" id="UP000184052"/>
    </source>
</evidence>
<evidence type="ECO:0000259" key="2">
    <source>
        <dbReference type="Pfam" id="PF01558"/>
    </source>
</evidence>
<reference evidence="3 4" key="1">
    <citation type="submission" date="2016-11" db="EMBL/GenBank/DDBJ databases">
        <authorList>
            <person name="Jaros S."/>
            <person name="Januszkiewicz K."/>
            <person name="Wedrychowicz H."/>
        </authorList>
    </citation>
    <scope>NUCLEOTIDE SEQUENCE [LARGE SCALE GENOMIC DNA]</scope>
    <source>
        <strain evidence="3 4">DSM 17477</strain>
    </source>
</reference>
<sequence>MENKLLIAGFGGQGVMVIGQLLGYAACSAGKQATFLPTYGPEQRGGTANCTVVISDEEIGAPYTDSIDVLIAMNAPSLKKFLPKVKQGGVVLVNESMCDEKIDRDDVEGYYIPAVDIANEIGSQKVANIVMLGAYLNKSGSLTEEQMMDTVKVKLGKRPELLEYNRIAIRKGIEFTS</sequence>
<dbReference type="PANTHER" id="PTHR42730:SF1">
    <property type="entry name" value="2-OXOGLUTARATE SYNTHASE SUBUNIT KORC"/>
    <property type="match status" value="1"/>
</dbReference>
<proteinExistence type="predicted"/>
<dbReference type="Pfam" id="PF01558">
    <property type="entry name" value="POR"/>
    <property type="match status" value="1"/>
</dbReference>
<dbReference type="InterPro" id="IPR052554">
    <property type="entry name" value="2-oxoglutarate_synth_KorC"/>
</dbReference>
<dbReference type="RefSeq" id="WP_073048605.1">
    <property type="nucleotide sequence ID" value="NZ_FQZL01000007.1"/>
</dbReference>
<evidence type="ECO:0000256" key="1">
    <source>
        <dbReference type="ARBA" id="ARBA00023002"/>
    </source>
</evidence>
<dbReference type="AlphaFoldDB" id="A0A1M6EIZ1"/>
<dbReference type="EMBL" id="FQZL01000007">
    <property type="protein sequence ID" value="SHI85386.1"/>
    <property type="molecule type" value="Genomic_DNA"/>
</dbReference>
<protein>
    <submittedName>
        <fullName evidence="3">2-oxoglutarate ferredoxin oxidoreductase subunit gamma</fullName>
    </submittedName>
</protein>
<accession>A0A1M6EIZ1</accession>